<evidence type="ECO:0000313" key="3">
    <source>
        <dbReference type="Proteomes" id="UP000053411"/>
    </source>
</evidence>
<reference evidence="2 3" key="1">
    <citation type="submission" date="2015-01" db="EMBL/GenBank/DDBJ databases">
        <title>The Genome Sequence of Fonsecaea multimorphosa CBS 102226.</title>
        <authorList>
            <consortium name="The Broad Institute Genomics Platform"/>
            <person name="Cuomo C."/>
            <person name="de Hoog S."/>
            <person name="Gorbushina A."/>
            <person name="Stielow B."/>
            <person name="Teixiera M."/>
            <person name="Abouelleil A."/>
            <person name="Chapman S.B."/>
            <person name="Priest M."/>
            <person name="Young S.K."/>
            <person name="Wortman J."/>
            <person name="Nusbaum C."/>
            <person name="Birren B."/>
        </authorList>
    </citation>
    <scope>NUCLEOTIDE SEQUENCE [LARGE SCALE GENOMIC DNA]</scope>
    <source>
        <strain evidence="2 3">CBS 102226</strain>
    </source>
</reference>
<evidence type="ECO:0000256" key="1">
    <source>
        <dbReference type="SAM" id="SignalP"/>
    </source>
</evidence>
<feature type="signal peptide" evidence="1">
    <location>
        <begin position="1"/>
        <end position="21"/>
    </location>
</feature>
<dbReference type="Proteomes" id="UP000053411">
    <property type="component" value="Unassembled WGS sequence"/>
</dbReference>
<dbReference type="RefSeq" id="XP_016631898.1">
    <property type="nucleotide sequence ID" value="XM_016777053.1"/>
</dbReference>
<dbReference type="GeneID" id="27712299"/>
<keyword evidence="1" id="KW-0732">Signal</keyword>
<feature type="chain" id="PRO_5002243097" evidence="1">
    <location>
        <begin position="22"/>
        <end position="267"/>
    </location>
</feature>
<dbReference type="AlphaFoldDB" id="A0A0D2H7F0"/>
<organism evidence="2 3">
    <name type="scientific">Fonsecaea multimorphosa CBS 102226</name>
    <dbReference type="NCBI Taxonomy" id="1442371"/>
    <lineage>
        <taxon>Eukaryota</taxon>
        <taxon>Fungi</taxon>
        <taxon>Dikarya</taxon>
        <taxon>Ascomycota</taxon>
        <taxon>Pezizomycotina</taxon>
        <taxon>Eurotiomycetes</taxon>
        <taxon>Chaetothyriomycetidae</taxon>
        <taxon>Chaetothyriales</taxon>
        <taxon>Herpotrichiellaceae</taxon>
        <taxon>Fonsecaea</taxon>
    </lineage>
</organism>
<dbReference type="OrthoDB" id="4129610at2759"/>
<keyword evidence="3" id="KW-1185">Reference proteome</keyword>
<gene>
    <name evidence="2" type="ORF">Z520_06553</name>
</gene>
<dbReference type="EMBL" id="KN848073">
    <property type="protein sequence ID" value="KIX97775.1"/>
    <property type="molecule type" value="Genomic_DNA"/>
</dbReference>
<sequence>MAIRIPLAAAVIFTVMLQVTALPRRILPSDTTDTALGGGDHLQNTTVDLLPWVCPNPDAELDPIECPEGTKGGIPKPKNLQPVMVGCHNLPCPKDWVYYDAGMPKFEHTCPRHAVVANAHWRKYCRLQPPAYIMPNPWCSTGDQPWDKAMDGPSVERCCGEWVSINDPYYKEYPTVPVIVNGTYDGFVENKFEDGEEMRKVIKPSAWEFNIENPFCKSWMAEDEAQFQYFMQNLASWDVDDADLEGHGGPRFNMVWDLDSAWGHLPP</sequence>
<name>A0A0D2H7F0_9EURO</name>
<protein>
    <submittedName>
        <fullName evidence="2">Uncharacterized protein</fullName>
    </submittedName>
</protein>
<proteinExistence type="predicted"/>
<dbReference type="VEuPathDB" id="FungiDB:Z520_06553"/>
<evidence type="ECO:0000313" key="2">
    <source>
        <dbReference type="EMBL" id="KIX97775.1"/>
    </source>
</evidence>
<accession>A0A0D2H7F0</accession>